<evidence type="ECO:0000256" key="10">
    <source>
        <dbReference type="NCBIfam" id="TIGR02152"/>
    </source>
</evidence>
<dbReference type="PANTHER" id="PTHR10584:SF166">
    <property type="entry name" value="RIBOKINASE"/>
    <property type="match status" value="1"/>
</dbReference>
<evidence type="ECO:0000256" key="3">
    <source>
        <dbReference type="ARBA" id="ARBA00022741"/>
    </source>
</evidence>
<keyword evidence="13" id="KW-1185">Reference proteome</keyword>
<evidence type="ECO:0000256" key="8">
    <source>
        <dbReference type="ARBA" id="ARBA00023277"/>
    </source>
</evidence>
<feature type="binding site" evidence="9">
    <location>
        <position position="287"/>
    </location>
    <ligand>
        <name>K(+)</name>
        <dbReference type="ChEBI" id="CHEBI:29103"/>
    </ligand>
</feature>
<comment type="catalytic activity">
    <reaction evidence="9">
        <text>D-ribose + ATP = D-ribose 5-phosphate + ADP + H(+)</text>
        <dbReference type="Rhea" id="RHEA:13697"/>
        <dbReference type="ChEBI" id="CHEBI:15378"/>
        <dbReference type="ChEBI" id="CHEBI:30616"/>
        <dbReference type="ChEBI" id="CHEBI:47013"/>
        <dbReference type="ChEBI" id="CHEBI:78346"/>
        <dbReference type="ChEBI" id="CHEBI:456216"/>
        <dbReference type="EC" id="2.7.1.15"/>
    </reaction>
</comment>
<dbReference type="HAMAP" id="MF_01987">
    <property type="entry name" value="Ribokinase"/>
    <property type="match status" value="1"/>
</dbReference>
<evidence type="ECO:0000256" key="4">
    <source>
        <dbReference type="ARBA" id="ARBA00022777"/>
    </source>
</evidence>
<name>R3WH66_9ENTE</name>
<evidence type="ECO:0000313" key="13">
    <source>
        <dbReference type="Proteomes" id="UP000013785"/>
    </source>
</evidence>
<dbReference type="Pfam" id="PF00294">
    <property type="entry name" value="PfkB"/>
    <property type="match status" value="1"/>
</dbReference>
<organism evidence="12 13">
    <name type="scientific">Enterococcus phoeniculicola ATCC BAA-412</name>
    <dbReference type="NCBI Taxonomy" id="1158610"/>
    <lineage>
        <taxon>Bacteria</taxon>
        <taxon>Bacillati</taxon>
        <taxon>Bacillota</taxon>
        <taxon>Bacilli</taxon>
        <taxon>Lactobacillales</taxon>
        <taxon>Enterococcaceae</taxon>
        <taxon>Enterococcus</taxon>
    </lineage>
</organism>
<comment type="caution">
    <text evidence="9">Lacks conserved residue(s) required for the propagation of feature annotation.</text>
</comment>
<evidence type="ECO:0000256" key="2">
    <source>
        <dbReference type="ARBA" id="ARBA00022723"/>
    </source>
</evidence>
<feature type="binding site" evidence="9">
    <location>
        <position position="139"/>
    </location>
    <ligand>
        <name>substrate</name>
    </ligand>
</feature>
<keyword evidence="8 9" id="KW-0119">Carbohydrate metabolism</keyword>
<evidence type="ECO:0000313" key="12">
    <source>
        <dbReference type="EMBL" id="EOL41245.1"/>
    </source>
</evidence>
<feature type="binding site" evidence="9">
    <location>
        <position position="183"/>
    </location>
    <ligand>
        <name>ATP</name>
        <dbReference type="ChEBI" id="CHEBI:30616"/>
    </ligand>
</feature>
<feature type="domain" description="Carbohydrate kinase PfkB" evidence="11">
    <location>
        <begin position="1"/>
        <end position="294"/>
    </location>
</feature>
<evidence type="ECO:0000256" key="6">
    <source>
        <dbReference type="ARBA" id="ARBA00022842"/>
    </source>
</evidence>
<evidence type="ECO:0000256" key="7">
    <source>
        <dbReference type="ARBA" id="ARBA00022958"/>
    </source>
</evidence>
<comment type="subcellular location">
    <subcellularLocation>
        <location evidence="9">Cytoplasm</location>
    </subcellularLocation>
</comment>
<dbReference type="OrthoDB" id="9775849at2"/>
<dbReference type="InterPro" id="IPR011877">
    <property type="entry name" value="Ribokinase"/>
</dbReference>
<comment type="caution">
    <text evidence="12">The sequence shown here is derived from an EMBL/GenBank/DDBJ whole genome shotgun (WGS) entry which is preliminary data.</text>
</comment>
<dbReference type="EC" id="2.7.1.15" evidence="9 10"/>
<keyword evidence="3 9" id="KW-0547">Nucleotide-binding</keyword>
<keyword evidence="6 9" id="KW-0460">Magnesium</keyword>
<dbReference type="InterPro" id="IPR011611">
    <property type="entry name" value="PfkB_dom"/>
</dbReference>
<feature type="binding site" evidence="9">
    <location>
        <begin position="39"/>
        <end position="43"/>
    </location>
    <ligand>
        <name>substrate</name>
    </ligand>
</feature>
<accession>R3WH66</accession>
<comment type="cofactor">
    <cofactor evidence="9">
        <name>Mg(2+)</name>
        <dbReference type="ChEBI" id="CHEBI:18420"/>
    </cofactor>
    <text evidence="9">Requires a divalent cation, most likely magnesium in vivo, as an electrophilic catalyst to aid phosphoryl group transfer. It is the chelate of the metal and the nucleotide that is the actual substrate.</text>
</comment>
<evidence type="ECO:0000256" key="1">
    <source>
        <dbReference type="ARBA" id="ARBA00022679"/>
    </source>
</evidence>
<keyword evidence="5 9" id="KW-0067">ATP-binding</keyword>
<feature type="active site" description="Proton acceptor" evidence="9">
    <location>
        <position position="252"/>
    </location>
</feature>
<dbReference type="GO" id="GO:0019303">
    <property type="term" value="P:D-ribose catabolic process"/>
    <property type="evidence" value="ECO:0007669"/>
    <property type="project" value="UniProtKB-UniRule"/>
</dbReference>
<reference evidence="12 13" key="1">
    <citation type="submission" date="2013-02" db="EMBL/GenBank/DDBJ databases">
        <title>The Genome Sequence of Enterococcus phoeniculicola BAA-412.</title>
        <authorList>
            <consortium name="The Broad Institute Genome Sequencing Platform"/>
            <consortium name="The Broad Institute Genome Sequencing Center for Infectious Disease"/>
            <person name="Earl A.M."/>
            <person name="Gilmore M.S."/>
            <person name="Lebreton F."/>
            <person name="Walker B."/>
            <person name="Young S.K."/>
            <person name="Zeng Q."/>
            <person name="Gargeya S."/>
            <person name="Fitzgerald M."/>
            <person name="Haas B."/>
            <person name="Abouelleil A."/>
            <person name="Alvarado L."/>
            <person name="Arachchi H.M."/>
            <person name="Berlin A.M."/>
            <person name="Chapman S.B."/>
            <person name="Dewar J."/>
            <person name="Goldberg J."/>
            <person name="Griggs A."/>
            <person name="Gujja S."/>
            <person name="Hansen M."/>
            <person name="Howarth C."/>
            <person name="Imamovic A."/>
            <person name="Larimer J."/>
            <person name="McCowan C."/>
            <person name="Murphy C."/>
            <person name="Neiman D."/>
            <person name="Pearson M."/>
            <person name="Priest M."/>
            <person name="Roberts A."/>
            <person name="Saif S."/>
            <person name="Shea T."/>
            <person name="Sisk P."/>
            <person name="Sykes S."/>
            <person name="Wortman J."/>
            <person name="Nusbaum C."/>
            <person name="Birren B."/>
        </authorList>
    </citation>
    <scope>NUCLEOTIDE SEQUENCE [LARGE SCALE GENOMIC DNA]</scope>
    <source>
        <strain evidence="12 13">ATCC BAA-412</strain>
    </source>
</reference>
<dbReference type="CDD" id="cd01174">
    <property type="entry name" value="ribokinase"/>
    <property type="match status" value="1"/>
</dbReference>
<gene>
    <name evidence="9" type="primary">rbsK</name>
    <name evidence="12" type="ORF">UC3_03454</name>
</gene>
<feature type="binding site" evidence="9">
    <location>
        <position position="282"/>
    </location>
    <ligand>
        <name>K(+)</name>
        <dbReference type="ChEBI" id="CHEBI:29103"/>
    </ligand>
</feature>
<keyword evidence="4 9" id="KW-0418">Kinase</keyword>
<dbReference type="eggNOG" id="COG0524">
    <property type="taxonomic scope" value="Bacteria"/>
</dbReference>
<comment type="pathway">
    <text evidence="9">Carbohydrate metabolism; D-ribose degradation; D-ribose 5-phosphate from beta-D-ribopyranose: step 2/2.</text>
</comment>
<dbReference type="AlphaFoldDB" id="R3WH66"/>
<protein>
    <recommendedName>
        <fullName evidence="9 10">Ribokinase</fullName>
        <shortName evidence="9">RK</shortName>
        <ecNumber evidence="9 10">2.7.1.15</ecNumber>
    </recommendedName>
</protein>
<dbReference type="PATRIC" id="fig|1158610.3.peg.3451"/>
<dbReference type="GO" id="GO:0046872">
    <property type="term" value="F:metal ion binding"/>
    <property type="evidence" value="ECO:0007669"/>
    <property type="project" value="UniProtKB-KW"/>
</dbReference>
<evidence type="ECO:0000256" key="9">
    <source>
        <dbReference type="HAMAP-Rule" id="MF_01987"/>
    </source>
</evidence>
<dbReference type="NCBIfam" id="TIGR02152">
    <property type="entry name" value="D_ribokin_bact"/>
    <property type="match status" value="1"/>
</dbReference>
<feature type="binding site" evidence="9">
    <location>
        <position position="248"/>
    </location>
    <ligand>
        <name>K(+)</name>
        <dbReference type="ChEBI" id="CHEBI:29103"/>
    </ligand>
</feature>
<dbReference type="EMBL" id="AJAT01000021">
    <property type="protein sequence ID" value="EOL41245.1"/>
    <property type="molecule type" value="Genomic_DNA"/>
</dbReference>
<feature type="binding site" evidence="9">
    <location>
        <begin position="251"/>
        <end position="252"/>
    </location>
    <ligand>
        <name>ATP</name>
        <dbReference type="ChEBI" id="CHEBI:30616"/>
    </ligand>
</feature>
<evidence type="ECO:0000256" key="5">
    <source>
        <dbReference type="ARBA" id="ARBA00022840"/>
    </source>
</evidence>
<evidence type="ECO:0000259" key="11">
    <source>
        <dbReference type="Pfam" id="PF00294"/>
    </source>
</evidence>
<keyword evidence="9" id="KW-0963">Cytoplasm</keyword>
<sequence length="305" mass="32913">MNRVVVLGSLNTDIVITTNRLPEIGETIIGENINYMIGGKGANQAVAASRFGGEVTMLGKLGDDTFGQKVLKHLAEENLDLTYLDVEKNMFTGIASIFKLPTDNCITVVPGANELVSEDYIDSVASIIEESQVLLTQLEIPVKSVKKGLILAKEKGVKTILNPAPFVPEVVELIQWVDYITPNETEFMSICGQKFADDSELEQAMVSWSQAHKETQLIVTRGELGTSFVHSGEVVTVKSISVEVVDTTGAGDTFNGILAVELSKGTRLDLAIKRAGIGASLSVQKLGAQTGMPSETEINQRMNQK</sequence>
<dbReference type="UniPathway" id="UPA00916">
    <property type="reaction ID" value="UER00889"/>
</dbReference>
<comment type="subunit">
    <text evidence="9">Homodimer.</text>
</comment>
<feature type="binding site" evidence="9">
    <location>
        <begin position="11"/>
        <end position="13"/>
    </location>
    <ligand>
        <name>substrate</name>
    </ligand>
</feature>
<dbReference type="GO" id="GO:0005829">
    <property type="term" value="C:cytosol"/>
    <property type="evidence" value="ECO:0007669"/>
    <property type="project" value="TreeGrafter"/>
</dbReference>
<dbReference type="Proteomes" id="UP000013785">
    <property type="component" value="Unassembled WGS sequence"/>
</dbReference>
<proteinExistence type="inferred from homology"/>
<comment type="function">
    <text evidence="9">Catalyzes the phosphorylation of ribose at O-5 in a reaction requiring ATP and magnesium. The resulting D-ribose-5-phosphate can then be used either for sythesis of nucleotides, histidine, and tryptophan, or as a component of the pentose phosphate pathway.</text>
</comment>
<feature type="binding site" evidence="9">
    <location>
        <begin position="220"/>
        <end position="225"/>
    </location>
    <ligand>
        <name>ATP</name>
        <dbReference type="ChEBI" id="CHEBI:30616"/>
    </ligand>
</feature>
<feature type="binding site" evidence="9">
    <location>
        <position position="285"/>
    </location>
    <ligand>
        <name>K(+)</name>
        <dbReference type="ChEBI" id="CHEBI:29103"/>
    </ligand>
</feature>
<keyword evidence="7 9" id="KW-0630">Potassium</keyword>
<dbReference type="STRING" id="154621.RV11_GL001025"/>
<dbReference type="GO" id="GO:0004747">
    <property type="term" value="F:ribokinase activity"/>
    <property type="evidence" value="ECO:0007669"/>
    <property type="project" value="UniProtKB-UniRule"/>
</dbReference>
<dbReference type="GO" id="GO:0005524">
    <property type="term" value="F:ATP binding"/>
    <property type="evidence" value="ECO:0007669"/>
    <property type="project" value="UniProtKB-UniRule"/>
</dbReference>
<dbReference type="SUPFAM" id="SSF53613">
    <property type="entry name" value="Ribokinase-like"/>
    <property type="match status" value="1"/>
</dbReference>
<dbReference type="InterPro" id="IPR029056">
    <property type="entry name" value="Ribokinase-like"/>
</dbReference>
<comment type="similarity">
    <text evidence="9">Belongs to the carbohydrate kinase PfkB family. Ribokinase subfamily.</text>
</comment>
<feature type="binding site" evidence="9">
    <location>
        <position position="246"/>
    </location>
    <ligand>
        <name>K(+)</name>
        <dbReference type="ChEBI" id="CHEBI:29103"/>
    </ligand>
</feature>
<dbReference type="PANTHER" id="PTHR10584">
    <property type="entry name" value="SUGAR KINASE"/>
    <property type="match status" value="1"/>
</dbReference>
<dbReference type="PRINTS" id="PR00990">
    <property type="entry name" value="RIBOKINASE"/>
</dbReference>
<dbReference type="RefSeq" id="WP_010770084.1">
    <property type="nucleotide sequence ID" value="NZ_ASWE01000001.1"/>
</dbReference>
<keyword evidence="2 9" id="KW-0479">Metal-binding</keyword>
<feature type="binding site" evidence="9">
    <location>
        <position position="252"/>
    </location>
    <ligand>
        <name>substrate</name>
    </ligand>
</feature>
<dbReference type="Gene3D" id="3.40.1190.20">
    <property type="match status" value="1"/>
</dbReference>
<keyword evidence="1 9" id="KW-0808">Transferase</keyword>
<dbReference type="HOGENOM" id="CLU_027634_2_2_9"/>
<dbReference type="InterPro" id="IPR002139">
    <property type="entry name" value="Ribo/fructo_kinase"/>
</dbReference>
<comment type="activity regulation">
    <text evidence="9">Activated by a monovalent cation that binds near, but not in, the active site. The most likely occupant of the site in vivo is potassium. Ion binding induces a conformational change that may alter substrate affinity.</text>
</comment>